<feature type="region of interest" description="Disordered" evidence="1">
    <location>
        <begin position="39"/>
        <end position="61"/>
    </location>
</feature>
<evidence type="ECO:0000313" key="3">
    <source>
        <dbReference type="Proteomes" id="UP000249497"/>
    </source>
</evidence>
<keyword evidence="3" id="KW-1185">Reference proteome</keyword>
<evidence type="ECO:0000256" key="1">
    <source>
        <dbReference type="SAM" id="MobiDB-lite"/>
    </source>
</evidence>
<reference evidence="2 3" key="1">
    <citation type="submission" date="2018-02" db="EMBL/GenBank/DDBJ databases">
        <title>The genomes of Aspergillus section Nigri reveals drivers in fungal speciation.</title>
        <authorList>
            <consortium name="DOE Joint Genome Institute"/>
            <person name="Vesth T.C."/>
            <person name="Nybo J."/>
            <person name="Theobald S."/>
            <person name="Brandl J."/>
            <person name="Frisvad J.C."/>
            <person name="Nielsen K.F."/>
            <person name="Lyhne E.K."/>
            <person name="Kogle M.E."/>
            <person name="Kuo A."/>
            <person name="Riley R."/>
            <person name="Clum A."/>
            <person name="Nolan M."/>
            <person name="Lipzen A."/>
            <person name="Salamov A."/>
            <person name="Henrissat B."/>
            <person name="Wiebenga A."/>
            <person name="De vries R.P."/>
            <person name="Grigoriev I.V."/>
            <person name="Mortensen U.H."/>
            <person name="Andersen M.R."/>
            <person name="Baker S.E."/>
        </authorList>
    </citation>
    <scope>NUCLEOTIDE SEQUENCE [LARGE SCALE GENOMIC DNA]</scope>
    <source>
        <strain evidence="2 3">CBS 114.51</strain>
    </source>
</reference>
<dbReference type="Proteomes" id="UP000249497">
    <property type="component" value="Unassembled WGS sequence"/>
</dbReference>
<dbReference type="GeneID" id="37169535"/>
<gene>
    <name evidence="2" type="ORF">BO86DRAFT_100638</name>
</gene>
<organism evidence="2 3">
    <name type="scientific">Aspergillus japonicus CBS 114.51</name>
    <dbReference type="NCBI Taxonomy" id="1448312"/>
    <lineage>
        <taxon>Eukaryota</taxon>
        <taxon>Fungi</taxon>
        <taxon>Dikarya</taxon>
        <taxon>Ascomycota</taxon>
        <taxon>Pezizomycotina</taxon>
        <taxon>Eurotiomycetes</taxon>
        <taxon>Eurotiomycetidae</taxon>
        <taxon>Eurotiales</taxon>
        <taxon>Aspergillaceae</taxon>
        <taxon>Aspergillus</taxon>
        <taxon>Aspergillus subgen. Circumdati</taxon>
    </lineage>
</organism>
<evidence type="ECO:0000313" key="2">
    <source>
        <dbReference type="EMBL" id="RAH81350.1"/>
    </source>
</evidence>
<dbReference type="OrthoDB" id="4526556at2759"/>
<protein>
    <submittedName>
        <fullName evidence="2">Uncharacterized protein</fullName>
    </submittedName>
</protein>
<name>A0A8T8X0C6_ASPJA</name>
<proteinExistence type="predicted"/>
<dbReference type="AlphaFoldDB" id="A0A8T8X0C6"/>
<dbReference type="EMBL" id="KZ824796">
    <property type="protein sequence ID" value="RAH81350.1"/>
    <property type="molecule type" value="Genomic_DNA"/>
</dbReference>
<accession>A0A8T8X0C6</accession>
<dbReference type="RefSeq" id="XP_025527244.1">
    <property type="nucleotide sequence ID" value="XM_025665843.1"/>
</dbReference>
<sequence>MDLEYRGILAPNGLATHASLLTPPATTSDLRNNLRLPRPMTAFDFSPRPSEPGAMNKIPAVPSKRRGGCRKACNECKQQKVSHCTGHTCHIAFHLAFRSVPSPSSASSSSNGYCLLCFTLPMSST</sequence>